<feature type="transmembrane region" description="Helical" evidence="1">
    <location>
        <begin position="97"/>
        <end position="119"/>
    </location>
</feature>
<dbReference type="Proteomes" id="UP000789375">
    <property type="component" value="Unassembled WGS sequence"/>
</dbReference>
<dbReference type="Gene3D" id="1.10.287.70">
    <property type="match status" value="1"/>
</dbReference>
<organism evidence="2 3">
    <name type="scientific">Funneliformis mosseae</name>
    <name type="common">Endomycorrhizal fungus</name>
    <name type="synonym">Glomus mosseae</name>
    <dbReference type="NCBI Taxonomy" id="27381"/>
    <lineage>
        <taxon>Eukaryota</taxon>
        <taxon>Fungi</taxon>
        <taxon>Fungi incertae sedis</taxon>
        <taxon>Mucoromycota</taxon>
        <taxon>Glomeromycotina</taxon>
        <taxon>Glomeromycetes</taxon>
        <taxon>Glomerales</taxon>
        <taxon>Glomeraceae</taxon>
        <taxon>Funneliformis</taxon>
    </lineage>
</organism>
<keyword evidence="3" id="KW-1185">Reference proteome</keyword>
<accession>A0A9N9D512</accession>
<name>A0A9N9D512_FUNMO</name>
<comment type="caution">
    <text evidence="2">The sequence shown here is derived from an EMBL/GenBank/DDBJ whole genome shotgun (WGS) entry which is preliminary data.</text>
</comment>
<protein>
    <submittedName>
        <fullName evidence="2">4497_t:CDS:1</fullName>
    </submittedName>
</protein>
<proteinExistence type="predicted"/>
<dbReference type="AlphaFoldDB" id="A0A9N9D512"/>
<reference evidence="2" key="1">
    <citation type="submission" date="2021-06" db="EMBL/GenBank/DDBJ databases">
        <authorList>
            <person name="Kallberg Y."/>
            <person name="Tangrot J."/>
            <person name="Rosling A."/>
        </authorList>
    </citation>
    <scope>NUCLEOTIDE SEQUENCE</scope>
    <source>
        <strain evidence="2">87-6 pot B 2015</strain>
    </source>
</reference>
<evidence type="ECO:0000256" key="1">
    <source>
        <dbReference type="SAM" id="Phobius"/>
    </source>
</evidence>
<sequence length="202" mass="24038">MGDDEEIIKVPLDRKLLLDKEKWELFILTIEAINENLRYGNNVTSDKGEVPSIIERPNMNINLYARYNTSALAVYQLMTGDTKSIESWELNQNPTLVMLWISFSLLIVVFLLNLFIGLLSEAMQEYCNKEFLFQKADIIVEIELFWLLPCQRNWKEWFPEIIWYNVYVDELRNKILEIRSRDLYKGDKPMIHPKLLELTRMK</sequence>
<keyword evidence="1" id="KW-1133">Transmembrane helix</keyword>
<dbReference type="EMBL" id="CAJVPP010003172">
    <property type="protein sequence ID" value="CAG8622640.1"/>
    <property type="molecule type" value="Genomic_DNA"/>
</dbReference>
<keyword evidence="1" id="KW-0812">Transmembrane</keyword>
<evidence type="ECO:0000313" key="3">
    <source>
        <dbReference type="Proteomes" id="UP000789375"/>
    </source>
</evidence>
<evidence type="ECO:0000313" key="2">
    <source>
        <dbReference type="EMBL" id="CAG8622640.1"/>
    </source>
</evidence>
<keyword evidence="1" id="KW-0472">Membrane</keyword>
<gene>
    <name evidence="2" type="ORF">FMOSSE_LOCUS10069</name>
</gene>